<dbReference type="InterPro" id="IPR002549">
    <property type="entry name" value="AI-2E-like"/>
</dbReference>
<keyword evidence="3 6" id="KW-0812">Transmembrane</keyword>
<feature type="transmembrane region" description="Helical" evidence="6">
    <location>
        <begin position="242"/>
        <end position="264"/>
    </location>
</feature>
<accession>A0A518HEZ8</accession>
<evidence type="ECO:0000256" key="1">
    <source>
        <dbReference type="ARBA" id="ARBA00004141"/>
    </source>
</evidence>
<keyword evidence="5 6" id="KW-0472">Membrane</keyword>
<feature type="transmembrane region" description="Helical" evidence="6">
    <location>
        <begin position="318"/>
        <end position="343"/>
    </location>
</feature>
<feature type="transmembrane region" description="Helical" evidence="6">
    <location>
        <begin position="73"/>
        <end position="95"/>
    </location>
</feature>
<dbReference type="PANTHER" id="PTHR21716">
    <property type="entry name" value="TRANSMEMBRANE PROTEIN"/>
    <property type="match status" value="1"/>
</dbReference>
<keyword evidence="4 6" id="KW-1133">Transmembrane helix</keyword>
<comment type="subcellular location">
    <subcellularLocation>
        <location evidence="1">Membrane</location>
        <topology evidence="1">Multi-pass membrane protein</topology>
    </subcellularLocation>
</comment>
<reference evidence="7 8" key="1">
    <citation type="submission" date="2019-02" db="EMBL/GenBank/DDBJ databases">
        <title>Deep-cultivation of Planctomycetes and their phenomic and genomic characterization uncovers novel biology.</title>
        <authorList>
            <person name="Wiegand S."/>
            <person name="Jogler M."/>
            <person name="Boedeker C."/>
            <person name="Pinto D."/>
            <person name="Vollmers J."/>
            <person name="Rivas-Marin E."/>
            <person name="Kohn T."/>
            <person name="Peeters S.H."/>
            <person name="Heuer A."/>
            <person name="Rast P."/>
            <person name="Oberbeckmann S."/>
            <person name="Bunk B."/>
            <person name="Jeske O."/>
            <person name="Meyerdierks A."/>
            <person name="Storesund J.E."/>
            <person name="Kallscheuer N."/>
            <person name="Luecker S."/>
            <person name="Lage O.M."/>
            <person name="Pohl T."/>
            <person name="Merkel B.J."/>
            <person name="Hornburger P."/>
            <person name="Mueller R.-W."/>
            <person name="Bruemmer F."/>
            <person name="Labrenz M."/>
            <person name="Spormann A.M."/>
            <person name="Op den Camp H."/>
            <person name="Overmann J."/>
            <person name="Amann R."/>
            <person name="Jetten M.S.M."/>
            <person name="Mascher T."/>
            <person name="Medema M.H."/>
            <person name="Devos D.P."/>
            <person name="Kaster A.-K."/>
            <person name="Ovreas L."/>
            <person name="Rohde M."/>
            <person name="Galperin M.Y."/>
            <person name="Jogler C."/>
        </authorList>
    </citation>
    <scope>NUCLEOTIDE SEQUENCE [LARGE SCALE GENOMIC DNA]</scope>
    <source>
        <strain evidence="7 8">ElP</strain>
        <plasmid evidence="8">pelp_2</plasmid>
    </source>
</reference>
<dbReference type="AlphaFoldDB" id="A0A518HEZ8"/>
<geneLocation type="plasmid" evidence="8">
    <name>pelp_2</name>
</geneLocation>
<feature type="transmembrane region" description="Helical" evidence="6">
    <location>
        <begin position="215"/>
        <end position="236"/>
    </location>
</feature>
<dbReference type="PANTHER" id="PTHR21716:SF4">
    <property type="entry name" value="TRANSMEMBRANE PROTEIN 245"/>
    <property type="match status" value="1"/>
</dbReference>
<keyword evidence="8" id="KW-1185">Reference proteome</keyword>
<dbReference type="GO" id="GO:0016020">
    <property type="term" value="C:membrane"/>
    <property type="evidence" value="ECO:0007669"/>
    <property type="project" value="UniProtKB-SubCell"/>
</dbReference>
<dbReference type="OrthoDB" id="106838at2"/>
<feature type="transmembrane region" description="Helical" evidence="6">
    <location>
        <begin position="46"/>
        <end position="61"/>
    </location>
</feature>
<evidence type="ECO:0000313" key="7">
    <source>
        <dbReference type="EMBL" id="QDV39425.1"/>
    </source>
</evidence>
<evidence type="ECO:0000256" key="3">
    <source>
        <dbReference type="ARBA" id="ARBA00022692"/>
    </source>
</evidence>
<dbReference type="Pfam" id="PF01594">
    <property type="entry name" value="AI-2E_transport"/>
    <property type="match status" value="1"/>
</dbReference>
<feature type="transmembrane region" description="Helical" evidence="6">
    <location>
        <begin position="20"/>
        <end position="40"/>
    </location>
</feature>
<name>A0A518HEZ8_9BACT</name>
<evidence type="ECO:0000313" key="8">
    <source>
        <dbReference type="Proteomes" id="UP000317835"/>
    </source>
</evidence>
<organism evidence="7 8">
    <name type="scientific">Tautonia plasticadhaerens</name>
    <dbReference type="NCBI Taxonomy" id="2527974"/>
    <lineage>
        <taxon>Bacteria</taxon>
        <taxon>Pseudomonadati</taxon>
        <taxon>Planctomycetota</taxon>
        <taxon>Planctomycetia</taxon>
        <taxon>Isosphaerales</taxon>
        <taxon>Isosphaeraceae</taxon>
        <taxon>Tautonia</taxon>
    </lineage>
</organism>
<evidence type="ECO:0000256" key="6">
    <source>
        <dbReference type="SAM" id="Phobius"/>
    </source>
</evidence>
<evidence type="ECO:0000256" key="2">
    <source>
        <dbReference type="ARBA" id="ARBA00009773"/>
    </source>
</evidence>
<proteinExistence type="inferred from homology"/>
<keyword evidence="7" id="KW-0614">Plasmid</keyword>
<feature type="transmembrane region" description="Helical" evidence="6">
    <location>
        <begin position="276"/>
        <end position="298"/>
    </location>
</feature>
<comment type="similarity">
    <text evidence="2">Belongs to the autoinducer-2 exporter (AI-2E) (TC 2.A.86) family.</text>
</comment>
<evidence type="ECO:0000256" key="5">
    <source>
        <dbReference type="ARBA" id="ARBA00023136"/>
    </source>
</evidence>
<sequence length="376" mass="38418">MDATSRRAEPAGVATTGERLRLLALAALTAALLGLCALLAAPLVPALTWGVALAILAWPMHRRLARRLDRPGLAAALSTAAVVAAVLGPGTLIGVRLAREATALAQRLDAPAGGDTRPAADAPGPGRLSGRLERLVAAARAEAGRWLRSSTREAAALARGSAAAVVQALVAVFVLYYLLRDRAAALDALRRLLPLARDEADLLVTRAADSVHANLYAAVVTGLVIAASGGLLFWALGLPAPLLWATVMFLLSVLPVVGPVAVWAPAAAYLAASGRWLAAAALVGWGVATAVLVTNLLYARLLGDRLRMHDVPTLISFLGGLAAFGISGMVLGPAILAVTAAMLEIWRRRLAGGGGSGRVAVLDGAGGPVSPEADAR</sequence>
<protein>
    <submittedName>
        <fullName evidence="7">Putative inner membrane protein</fullName>
    </submittedName>
</protein>
<dbReference type="Proteomes" id="UP000317835">
    <property type="component" value="Plasmid pElP_2"/>
</dbReference>
<dbReference type="EMBL" id="CP036428">
    <property type="protein sequence ID" value="QDV39425.1"/>
    <property type="molecule type" value="Genomic_DNA"/>
</dbReference>
<dbReference type="RefSeq" id="WP_145279644.1">
    <property type="nucleotide sequence ID" value="NZ_CP036428.1"/>
</dbReference>
<evidence type="ECO:0000256" key="4">
    <source>
        <dbReference type="ARBA" id="ARBA00022989"/>
    </source>
</evidence>
<feature type="transmembrane region" description="Helical" evidence="6">
    <location>
        <begin position="156"/>
        <end position="179"/>
    </location>
</feature>
<gene>
    <name evidence="7" type="ORF">ElP_73920</name>
</gene>
<dbReference type="KEGG" id="tpla:ElP_73920"/>